<name>A0A8H7PNX9_9FUNG</name>
<feature type="binding site" evidence="8">
    <location>
        <position position="407"/>
    </location>
    <ligand>
        <name>substrate</name>
    </ligand>
</feature>
<sequence>MKFTSLSLALALVAPSVLAQSCAPAWGQCGGTGWTGATCCQAGWTCVGQAGNPYYSQCLQSTGTTTTAATTTTSSKTTTSKTSTTTTNPITTTTATTTTGSVTTTKSSTTTSSSATATSTGTSGGGNGSNPYAAGAFYAGKFYASEVATSVQAFTAAGDTVNAAKAAKVENISTAVWLDSVAKIPSIATTLDDAVAVQKATGVTQVVTFVVYDLPNRDCAAAASNGEFSVADDGLTKYKGYVDSVAAAFAAYPTVRIVAVVEPDSLGNLVTNSGIAKCSEAADDYKQGIAYAIQKLQFNNVALYLDAAHAGWLGWPNNLQPAATLFAQVLGMANGGTIRGFATNVANYNAFKATTPDPVTQGSSTPDEASYIAALTPLLQKLNVPANFIVDTGRNGVQNIRAAWGDWCNVVGAGFGVRPTTNTGVANVDAFMWVKPGGEGDGTSNSTAPRYDFHCGQSDALQPAPQAGTWFNAYFQMLVKNANPSL</sequence>
<comment type="caution">
    <text evidence="14">The sequence shown here is derived from an EMBL/GenBank/DDBJ whole genome shotgun (WGS) entry which is preliminary data.</text>
</comment>
<evidence type="ECO:0000256" key="1">
    <source>
        <dbReference type="ARBA" id="ARBA00022729"/>
    </source>
</evidence>
<feature type="region of interest" description="Disordered" evidence="12">
    <location>
        <begin position="69"/>
        <end position="125"/>
    </location>
</feature>
<keyword evidence="15" id="KW-1185">Reference proteome</keyword>
<feature type="binding site" evidence="8">
    <location>
        <position position="435"/>
    </location>
    <ligand>
        <name>substrate</name>
    </ligand>
</feature>
<feature type="binding site" evidence="8">
    <location>
        <position position="439"/>
    </location>
    <ligand>
        <name>substrate</name>
    </ligand>
</feature>
<keyword evidence="5 11" id="KW-0326">Glycosidase</keyword>
<evidence type="ECO:0000313" key="14">
    <source>
        <dbReference type="EMBL" id="KAG2176611.1"/>
    </source>
</evidence>
<dbReference type="PIRSF" id="PIRSF001100">
    <property type="entry name" value="Beta_cellobiohydrolase"/>
    <property type="match status" value="1"/>
</dbReference>
<feature type="active site" evidence="9">
    <location>
        <position position="218"/>
    </location>
</feature>
<evidence type="ECO:0000256" key="11">
    <source>
        <dbReference type="RuleBase" id="RU361186"/>
    </source>
</evidence>
<comment type="similarity">
    <text evidence="11">Belongs to the glycosyl hydrolase family 6.</text>
</comment>
<dbReference type="GO" id="GO:0030245">
    <property type="term" value="P:cellulose catabolic process"/>
    <property type="evidence" value="ECO:0007669"/>
    <property type="project" value="UniProtKB-KW"/>
</dbReference>
<gene>
    <name evidence="14" type="ORF">INT44_007275</name>
</gene>
<feature type="binding site" evidence="8">
    <location>
        <position position="312"/>
    </location>
    <ligand>
        <name>substrate</name>
    </ligand>
</feature>
<proteinExistence type="inferred from homology"/>
<feature type="domain" description="CBM1" evidence="13">
    <location>
        <begin position="21"/>
        <end position="59"/>
    </location>
</feature>
<dbReference type="EMBL" id="JAEPRA010000013">
    <property type="protein sequence ID" value="KAG2176611.1"/>
    <property type="molecule type" value="Genomic_DNA"/>
</dbReference>
<feature type="signal peptide" evidence="11">
    <location>
        <begin position="1"/>
        <end position="19"/>
    </location>
</feature>
<dbReference type="InterPro" id="IPR036434">
    <property type="entry name" value="Beta_cellobiohydrolase_sf"/>
</dbReference>
<dbReference type="SUPFAM" id="SSF51989">
    <property type="entry name" value="Glycosyl hydrolases family 6, cellulases"/>
    <property type="match status" value="1"/>
</dbReference>
<dbReference type="PRINTS" id="PR00733">
    <property type="entry name" value="GLHYDRLASE6"/>
</dbReference>
<dbReference type="EC" id="3.2.1.-" evidence="11"/>
<dbReference type="InterPro" id="IPR016288">
    <property type="entry name" value="Beta_cellobiohydrolase"/>
</dbReference>
<dbReference type="PROSITE" id="PS00562">
    <property type="entry name" value="CBM1_1"/>
    <property type="match status" value="1"/>
</dbReference>
<evidence type="ECO:0000256" key="5">
    <source>
        <dbReference type="ARBA" id="ARBA00023295"/>
    </source>
</evidence>
<keyword evidence="3 11" id="KW-0136">Cellulose degradation</keyword>
<dbReference type="SMART" id="SM00236">
    <property type="entry name" value="fCBD"/>
    <property type="match status" value="1"/>
</dbReference>
<feature type="binding site" evidence="8">
    <location>
        <position position="177"/>
    </location>
    <ligand>
        <name>substrate</name>
    </ligand>
</feature>
<evidence type="ECO:0000256" key="6">
    <source>
        <dbReference type="ARBA" id="ARBA00023326"/>
    </source>
</evidence>
<evidence type="ECO:0000256" key="3">
    <source>
        <dbReference type="ARBA" id="ARBA00023001"/>
    </source>
</evidence>
<accession>A0A8H7PNX9</accession>
<dbReference type="PANTHER" id="PTHR34876">
    <property type="match status" value="1"/>
</dbReference>
<dbReference type="SUPFAM" id="SSF57180">
    <property type="entry name" value="Cellulose-binding domain"/>
    <property type="match status" value="1"/>
</dbReference>
<keyword evidence="1 11" id="KW-0732">Signal</keyword>
<organism evidence="14 15">
    <name type="scientific">Umbelopsis vinacea</name>
    <dbReference type="NCBI Taxonomy" id="44442"/>
    <lineage>
        <taxon>Eukaryota</taxon>
        <taxon>Fungi</taxon>
        <taxon>Fungi incertae sedis</taxon>
        <taxon>Mucoromycota</taxon>
        <taxon>Mucoromycotina</taxon>
        <taxon>Umbelopsidomycetes</taxon>
        <taxon>Umbelopsidales</taxon>
        <taxon>Umbelopsidaceae</taxon>
        <taxon>Umbelopsis</taxon>
    </lineage>
</organism>
<dbReference type="GO" id="GO:0030248">
    <property type="term" value="F:cellulose binding"/>
    <property type="evidence" value="ECO:0007669"/>
    <property type="project" value="InterPro"/>
</dbReference>
<dbReference type="PROSITE" id="PS51164">
    <property type="entry name" value="CBM1_2"/>
    <property type="match status" value="1"/>
</dbReference>
<protein>
    <recommendedName>
        <fullName evidence="11">Glucanase</fullName>
        <ecNumber evidence="11">3.2.1.-</ecNumber>
    </recommendedName>
</protein>
<feature type="binding site" evidence="8">
    <location>
        <position position="309"/>
    </location>
    <ligand>
        <name>substrate</name>
    </ligand>
</feature>
<dbReference type="InterPro" id="IPR001524">
    <property type="entry name" value="Glyco_hydro_6_CS"/>
</dbReference>
<dbReference type="GO" id="GO:0005576">
    <property type="term" value="C:extracellular region"/>
    <property type="evidence" value="ECO:0007669"/>
    <property type="project" value="InterPro"/>
</dbReference>
<keyword evidence="6 11" id="KW-0624">Polysaccharide degradation</keyword>
<evidence type="ECO:0000256" key="8">
    <source>
        <dbReference type="PIRSR" id="PIRSR001100-2"/>
    </source>
</evidence>
<dbReference type="AlphaFoldDB" id="A0A8H7PNX9"/>
<dbReference type="Gene3D" id="3.20.20.40">
    <property type="entry name" value="1, 4-beta cellobiohydrolase"/>
    <property type="match status" value="1"/>
</dbReference>
<dbReference type="PROSITE" id="PS00655">
    <property type="entry name" value="GLYCOSYL_HYDROL_F6_1"/>
    <property type="match status" value="1"/>
</dbReference>
<dbReference type="PROSITE" id="PS51257">
    <property type="entry name" value="PROKAR_LIPOPROTEIN"/>
    <property type="match status" value="1"/>
</dbReference>
<evidence type="ECO:0000259" key="13">
    <source>
        <dbReference type="PROSITE" id="PS51164"/>
    </source>
</evidence>
<evidence type="ECO:0000256" key="7">
    <source>
        <dbReference type="PIRSR" id="PIRSR001100-1"/>
    </source>
</evidence>
<evidence type="ECO:0000256" key="10">
    <source>
        <dbReference type="PROSITE-ProRule" id="PRU10057"/>
    </source>
</evidence>
<keyword evidence="2 11" id="KW-0378">Hydrolase</keyword>
<evidence type="ECO:0000256" key="12">
    <source>
        <dbReference type="SAM" id="MobiDB-lite"/>
    </source>
</evidence>
<dbReference type="Pfam" id="PF01341">
    <property type="entry name" value="Glyco_hydro_6"/>
    <property type="match status" value="1"/>
</dbReference>
<dbReference type="InterPro" id="IPR035971">
    <property type="entry name" value="CBD_sf"/>
</dbReference>
<dbReference type="FunFam" id="3.20.20.40:FF:000001">
    <property type="entry name" value="Glucanase"/>
    <property type="match status" value="1"/>
</dbReference>
<feature type="chain" id="PRO_5034621397" description="Glucanase" evidence="11">
    <location>
        <begin position="20"/>
        <end position="486"/>
    </location>
</feature>
<evidence type="ECO:0000256" key="2">
    <source>
        <dbReference type="ARBA" id="ARBA00022801"/>
    </source>
</evidence>
<evidence type="ECO:0000256" key="9">
    <source>
        <dbReference type="PROSITE-ProRule" id="PRU10056"/>
    </source>
</evidence>
<dbReference type="PROSITE" id="PS00656">
    <property type="entry name" value="GLYCOSYL_HYDROL_F6_2"/>
    <property type="match status" value="1"/>
</dbReference>
<evidence type="ECO:0000256" key="4">
    <source>
        <dbReference type="ARBA" id="ARBA00023277"/>
    </source>
</evidence>
<dbReference type="InterPro" id="IPR000254">
    <property type="entry name" value="CBD"/>
</dbReference>
<dbReference type="PANTHER" id="PTHR34876:SF10">
    <property type="entry name" value="GLUCANASE"/>
    <property type="match status" value="1"/>
</dbReference>
<evidence type="ECO:0000313" key="15">
    <source>
        <dbReference type="Proteomes" id="UP000612746"/>
    </source>
</evidence>
<feature type="active site" description="Proton acceptor" evidence="7">
    <location>
        <position position="441"/>
    </location>
</feature>
<reference evidence="14" key="1">
    <citation type="submission" date="2020-12" db="EMBL/GenBank/DDBJ databases">
        <title>Metabolic potential, ecology and presence of endohyphal bacteria is reflected in genomic diversity of Mucoromycotina.</title>
        <authorList>
            <person name="Muszewska A."/>
            <person name="Okrasinska A."/>
            <person name="Steczkiewicz K."/>
            <person name="Drgas O."/>
            <person name="Orlowska M."/>
            <person name="Perlinska-Lenart U."/>
            <person name="Aleksandrzak-Piekarczyk T."/>
            <person name="Szatraj K."/>
            <person name="Zielenkiewicz U."/>
            <person name="Pilsyk S."/>
            <person name="Malc E."/>
            <person name="Mieczkowski P."/>
            <person name="Kruszewska J.S."/>
            <person name="Biernat P."/>
            <person name="Pawlowska J."/>
        </authorList>
    </citation>
    <scope>NUCLEOTIDE SEQUENCE</scope>
    <source>
        <strain evidence="14">WA0000051536</strain>
    </source>
</reference>
<dbReference type="Pfam" id="PF00734">
    <property type="entry name" value="CBM_1"/>
    <property type="match status" value="1"/>
</dbReference>
<feature type="binding site" evidence="8">
    <location>
        <position position="347"/>
    </location>
    <ligand>
        <name>substrate</name>
    </ligand>
</feature>
<dbReference type="GO" id="GO:0004553">
    <property type="term" value="F:hydrolase activity, hydrolyzing O-glycosyl compounds"/>
    <property type="evidence" value="ECO:0007669"/>
    <property type="project" value="InterPro"/>
</dbReference>
<dbReference type="OrthoDB" id="2414359at2759"/>
<feature type="binding site" evidence="8">
    <location>
        <position position="179"/>
    </location>
    <ligand>
        <name>substrate</name>
    </ligand>
</feature>
<dbReference type="Proteomes" id="UP000612746">
    <property type="component" value="Unassembled WGS sequence"/>
</dbReference>
<feature type="active site" description="Proton donor" evidence="7 10">
    <location>
        <position position="264"/>
    </location>
</feature>
<feature type="compositionally biased region" description="Low complexity" evidence="12">
    <location>
        <begin position="69"/>
        <end position="121"/>
    </location>
</feature>
<keyword evidence="4 11" id="KW-0119">Carbohydrate metabolism</keyword>